<organism evidence="2 3">
    <name type="scientific">Candidatus Merdicola faecigallinarum</name>
    <dbReference type="NCBI Taxonomy" id="2840862"/>
    <lineage>
        <taxon>Bacteria</taxon>
        <taxon>Bacillati</taxon>
        <taxon>Bacillota</taxon>
        <taxon>Clostridia</taxon>
        <taxon>Candidatus Merdicola</taxon>
    </lineage>
</organism>
<dbReference type="InterPro" id="IPR003832">
    <property type="entry name" value="DUF212"/>
</dbReference>
<protein>
    <submittedName>
        <fullName evidence="2">Divergent PAP2 family protein</fullName>
    </submittedName>
</protein>
<keyword evidence="1" id="KW-0812">Transmembrane</keyword>
<feature type="transmembrane region" description="Helical" evidence="1">
    <location>
        <begin position="42"/>
        <end position="64"/>
    </location>
</feature>
<dbReference type="AlphaFoldDB" id="A0A9D1LZG9"/>
<accession>A0A9D1LZG9</accession>
<comment type="caution">
    <text evidence="2">The sequence shown here is derived from an EMBL/GenBank/DDBJ whole genome shotgun (WGS) entry which is preliminary data.</text>
</comment>
<proteinExistence type="predicted"/>
<dbReference type="Proteomes" id="UP000824093">
    <property type="component" value="Unassembled WGS sequence"/>
</dbReference>
<evidence type="ECO:0000313" key="2">
    <source>
        <dbReference type="EMBL" id="HIU51055.1"/>
    </source>
</evidence>
<dbReference type="PANTHER" id="PTHR31446:SF29">
    <property type="entry name" value="ACID PHOSPHATASE_VANADIUM-DEPENDENT HALOPEROXIDASE-RELATED PROTEIN"/>
    <property type="match status" value="1"/>
</dbReference>
<dbReference type="PANTHER" id="PTHR31446">
    <property type="entry name" value="ACID PHOSPHATASE/VANADIUM-DEPENDENT HALOPEROXIDASE-RELATED PROTEIN"/>
    <property type="match status" value="1"/>
</dbReference>
<evidence type="ECO:0000313" key="3">
    <source>
        <dbReference type="Proteomes" id="UP000824093"/>
    </source>
</evidence>
<dbReference type="EMBL" id="DVNH01000003">
    <property type="protein sequence ID" value="HIU51055.1"/>
    <property type="molecule type" value="Genomic_DNA"/>
</dbReference>
<name>A0A9D1LZG9_9FIRM</name>
<feature type="transmembrane region" description="Helical" evidence="1">
    <location>
        <begin position="12"/>
        <end position="30"/>
    </location>
</feature>
<reference evidence="2" key="1">
    <citation type="submission" date="2020-10" db="EMBL/GenBank/DDBJ databases">
        <authorList>
            <person name="Gilroy R."/>
        </authorList>
    </citation>
    <scope>NUCLEOTIDE SEQUENCE</scope>
    <source>
        <strain evidence="2">CHK195-15760</strain>
    </source>
</reference>
<evidence type="ECO:0000256" key="1">
    <source>
        <dbReference type="SAM" id="Phobius"/>
    </source>
</evidence>
<gene>
    <name evidence="2" type="ORF">IAB70_00255</name>
</gene>
<keyword evidence="1" id="KW-1133">Transmembrane helix</keyword>
<keyword evidence="1" id="KW-0472">Membrane</keyword>
<sequence>MDLFEQFITNKYVYIPFLLWLCIQIFKVIWELVETKKLNFKRIMGAGGMPSSHSAIVMALSVLIGKGEGFNSPIFALSLVFAFIVMYDAAGVRRAAGKQASLLNKLIETPGLSGVQVSEKLVEVLGHTPFQVFVGAILGIIVGLIF</sequence>
<dbReference type="Pfam" id="PF02681">
    <property type="entry name" value="DUF212"/>
    <property type="match status" value="1"/>
</dbReference>
<reference evidence="2" key="2">
    <citation type="journal article" date="2021" name="PeerJ">
        <title>Extensive microbial diversity within the chicken gut microbiome revealed by metagenomics and culture.</title>
        <authorList>
            <person name="Gilroy R."/>
            <person name="Ravi A."/>
            <person name="Getino M."/>
            <person name="Pursley I."/>
            <person name="Horton D.L."/>
            <person name="Alikhan N.F."/>
            <person name="Baker D."/>
            <person name="Gharbi K."/>
            <person name="Hall N."/>
            <person name="Watson M."/>
            <person name="Adriaenssens E.M."/>
            <person name="Foster-Nyarko E."/>
            <person name="Jarju S."/>
            <person name="Secka A."/>
            <person name="Antonio M."/>
            <person name="Oren A."/>
            <person name="Chaudhuri R.R."/>
            <person name="La Ragione R."/>
            <person name="Hildebrand F."/>
            <person name="Pallen M.J."/>
        </authorList>
    </citation>
    <scope>NUCLEOTIDE SEQUENCE</scope>
    <source>
        <strain evidence="2">CHK195-15760</strain>
    </source>
</reference>
<feature type="transmembrane region" description="Helical" evidence="1">
    <location>
        <begin position="70"/>
        <end position="90"/>
    </location>
</feature>